<dbReference type="SUPFAM" id="SSF64356">
    <property type="entry name" value="SNARE-like"/>
    <property type="match status" value="1"/>
</dbReference>
<comment type="caution">
    <text evidence="1">The sequence shown here is derived from an EMBL/GenBank/DDBJ whole genome shotgun (WGS) entry which is preliminary data.</text>
</comment>
<dbReference type="GO" id="GO:0005737">
    <property type="term" value="C:cytoplasm"/>
    <property type="evidence" value="ECO:0007669"/>
    <property type="project" value="GOC"/>
</dbReference>
<dbReference type="AlphaFoldDB" id="A0A2T0FDK0"/>
<sequence length="136" mass="15072">MTIQFVAIIDAANIPVFIKSFSDEQETQLAHQFIAEMALDYVDAELNKPNLPSTCSLLVVHNGIAVYGFLANTNIKLFIGTDAWSEQMDLGPTMKELQQLYIAHVCNPFYNSKQSRITSASFSAKVEQIVSQSQPA</sequence>
<gene>
    <name evidence="1" type="ORF">B9G98_00692</name>
</gene>
<accession>A0A2T0FDK0</accession>
<protein>
    <submittedName>
        <fullName evidence="1">Trafficking protein particle complex subunit 2-like protein</fullName>
    </submittedName>
</protein>
<evidence type="ECO:0000313" key="1">
    <source>
        <dbReference type="EMBL" id="PRT53072.1"/>
    </source>
</evidence>
<dbReference type="Pfam" id="PF04628">
    <property type="entry name" value="Sedlin_N"/>
    <property type="match status" value="1"/>
</dbReference>
<dbReference type="Gene3D" id="3.30.450.70">
    <property type="match status" value="1"/>
</dbReference>
<dbReference type="Proteomes" id="UP000238350">
    <property type="component" value="Unassembled WGS sequence"/>
</dbReference>
<organism evidence="1 2">
    <name type="scientific">Wickerhamiella sorbophila</name>
    <dbReference type="NCBI Taxonomy" id="45607"/>
    <lineage>
        <taxon>Eukaryota</taxon>
        <taxon>Fungi</taxon>
        <taxon>Dikarya</taxon>
        <taxon>Ascomycota</taxon>
        <taxon>Saccharomycotina</taxon>
        <taxon>Dipodascomycetes</taxon>
        <taxon>Dipodascales</taxon>
        <taxon>Trichomonascaceae</taxon>
        <taxon>Wickerhamiella</taxon>
    </lineage>
</organism>
<dbReference type="EMBL" id="NDIQ01000001">
    <property type="protein sequence ID" value="PRT53072.1"/>
    <property type="molecule type" value="Genomic_DNA"/>
</dbReference>
<dbReference type="GO" id="GO:0006888">
    <property type="term" value="P:endoplasmic reticulum to Golgi vesicle-mediated transport"/>
    <property type="evidence" value="ECO:0007669"/>
    <property type="project" value="InterPro"/>
</dbReference>
<dbReference type="RefSeq" id="XP_024663018.1">
    <property type="nucleotide sequence ID" value="XM_024807250.1"/>
</dbReference>
<name>A0A2T0FDK0_9ASCO</name>
<dbReference type="InterPro" id="IPR006722">
    <property type="entry name" value="Sedlin"/>
</dbReference>
<keyword evidence="2" id="KW-1185">Reference proteome</keyword>
<evidence type="ECO:0000313" key="2">
    <source>
        <dbReference type="Proteomes" id="UP000238350"/>
    </source>
</evidence>
<dbReference type="STRING" id="45607.A0A2T0FDK0"/>
<dbReference type="OrthoDB" id="18320at2759"/>
<proteinExistence type="predicted"/>
<dbReference type="GeneID" id="36514441"/>
<dbReference type="InterPro" id="IPR011012">
    <property type="entry name" value="Longin-like_dom_sf"/>
</dbReference>
<reference evidence="1 2" key="1">
    <citation type="submission" date="2017-04" db="EMBL/GenBank/DDBJ databases">
        <title>Genome sequencing of [Candida] sorbophila.</title>
        <authorList>
            <person name="Ahn J.O."/>
        </authorList>
    </citation>
    <scope>NUCLEOTIDE SEQUENCE [LARGE SCALE GENOMIC DNA]</scope>
    <source>
        <strain evidence="1 2">DS02</strain>
    </source>
</reference>
<dbReference type="PANTHER" id="PTHR12403">
    <property type="entry name" value="TRAFFICKING PROTEIN PARTICLE COMPLEX SUBUNIT 2"/>
    <property type="match status" value="1"/>
</dbReference>